<organism evidence="2 3">
    <name type="scientific">Aphis craccivora</name>
    <name type="common">Cowpea aphid</name>
    <dbReference type="NCBI Taxonomy" id="307492"/>
    <lineage>
        <taxon>Eukaryota</taxon>
        <taxon>Metazoa</taxon>
        <taxon>Ecdysozoa</taxon>
        <taxon>Arthropoda</taxon>
        <taxon>Hexapoda</taxon>
        <taxon>Insecta</taxon>
        <taxon>Pterygota</taxon>
        <taxon>Neoptera</taxon>
        <taxon>Paraneoptera</taxon>
        <taxon>Hemiptera</taxon>
        <taxon>Sternorrhyncha</taxon>
        <taxon>Aphidomorpha</taxon>
        <taxon>Aphidoidea</taxon>
        <taxon>Aphididae</taxon>
        <taxon>Aphidini</taxon>
        <taxon>Aphis</taxon>
        <taxon>Aphis</taxon>
    </lineage>
</organism>
<dbReference type="PANTHER" id="PTHR34153:SF2">
    <property type="entry name" value="SI:CH211-262H13.3-RELATED"/>
    <property type="match status" value="1"/>
</dbReference>
<comment type="caution">
    <text evidence="2">The sequence shown here is derived from an EMBL/GenBank/DDBJ whole genome shotgun (WGS) entry which is preliminary data.</text>
</comment>
<dbReference type="Pfam" id="PF16064">
    <property type="entry name" value="DUF4806"/>
    <property type="match status" value="1"/>
</dbReference>
<sequence length="431" mass="49451">ALKTLFENGSTSYNNDNFTNEHLIPETSTKINKIPAVTETNLNNADSLCHNNDDIILTNQMCSYNNLDISNPSQGDNNLMTIGSSINTKSSAITFGQNFDFDNLPVILFKYKTKKLGNIEYERKIEDTNLNLYLTRIDKKLDVILDLLKHHTSSSNNYSSMTDTTFLNNFPVNDVETMQQLDEMFKKDQEYMTKLTNLIYSVGGSNAKNFIKRVLSKIFTNKLASKCSWTGQKNNFRLENLIIIQTMKRLCHELFKNDENTFEMLIKEWFRHGSQRLKRAVILGIFFERSGNKLRICLFVTSNVCSILQNWKNLLVCLSQTTTTIIHDQYPNLESIEKDKSTDEHVGIELLNKFNILPELEPQSKNPVTCSSHDNVIPVYVPNIKEKLQQWVLESNTSKNNVNKLLKILQSEGLDLPTDVRTLMNTPRSHA</sequence>
<name>A0A6G0VPJ5_APHCR</name>
<evidence type="ECO:0000313" key="3">
    <source>
        <dbReference type="Proteomes" id="UP000478052"/>
    </source>
</evidence>
<proteinExistence type="predicted"/>
<feature type="non-terminal residue" evidence="2">
    <location>
        <position position="1"/>
    </location>
</feature>
<feature type="domain" description="DUF4806" evidence="1">
    <location>
        <begin position="169"/>
        <end position="236"/>
    </location>
</feature>
<evidence type="ECO:0000313" key="2">
    <source>
        <dbReference type="EMBL" id="KAF0704238.1"/>
    </source>
</evidence>
<gene>
    <name evidence="2" type="ORF">FWK35_00030234</name>
</gene>
<dbReference type="PANTHER" id="PTHR34153">
    <property type="entry name" value="SI:CH211-262H13.3-RELATED-RELATED"/>
    <property type="match status" value="1"/>
</dbReference>
<dbReference type="OrthoDB" id="6776589at2759"/>
<reference evidence="2 3" key="1">
    <citation type="submission" date="2019-08" db="EMBL/GenBank/DDBJ databases">
        <title>Whole genome of Aphis craccivora.</title>
        <authorList>
            <person name="Voronova N.V."/>
            <person name="Shulinski R.S."/>
            <person name="Bandarenka Y.V."/>
            <person name="Zhorov D.G."/>
            <person name="Warner D."/>
        </authorList>
    </citation>
    <scope>NUCLEOTIDE SEQUENCE [LARGE SCALE GENOMIC DNA]</scope>
    <source>
        <strain evidence="2">180601</strain>
        <tissue evidence="2">Whole Body</tissue>
    </source>
</reference>
<dbReference type="EMBL" id="VUJU01013618">
    <property type="protein sequence ID" value="KAF0704238.1"/>
    <property type="molecule type" value="Genomic_DNA"/>
</dbReference>
<dbReference type="Proteomes" id="UP000478052">
    <property type="component" value="Unassembled WGS sequence"/>
</dbReference>
<dbReference type="InterPro" id="IPR032071">
    <property type="entry name" value="DUF4806"/>
</dbReference>
<dbReference type="AlphaFoldDB" id="A0A6G0VPJ5"/>
<evidence type="ECO:0000259" key="1">
    <source>
        <dbReference type="Pfam" id="PF16064"/>
    </source>
</evidence>
<feature type="non-terminal residue" evidence="2">
    <location>
        <position position="431"/>
    </location>
</feature>
<protein>
    <recommendedName>
        <fullName evidence="1">DUF4806 domain-containing protein</fullName>
    </recommendedName>
</protein>
<accession>A0A6G0VPJ5</accession>
<keyword evidence="3" id="KW-1185">Reference proteome</keyword>